<gene>
    <name evidence="2" type="ORF">EYF80_052885</name>
</gene>
<dbReference type="Proteomes" id="UP000314294">
    <property type="component" value="Unassembled WGS sequence"/>
</dbReference>
<dbReference type="EMBL" id="SRLO01001551">
    <property type="protein sequence ID" value="TNN36943.1"/>
    <property type="molecule type" value="Genomic_DNA"/>
</dbReference>
<dbReference type="AlphaFoldDB" id="A0A4Z2F7U7"/>
<dbReference type="OrthoDB" id="8582491at2759"/>
<protein>
    <submittedName>
        <fullName evidence="2">Uncharacterized protein</fullName>
    </submittedName>
</protein>
<name>A0A4Z2F7U7_9TELE</name>
<organism evidence="2 3">
    <name type="scientific">Liparis tanakae</name>
    <name type="common">Tanaka's snailfish</name>
    <dbReference type="NCBI Taxonomy" id="230148"/>
    <lineage>
        <taxon>Eukaryota</taxon>
        <taxon>Metazoa</taxon>
        <taxon>Chordata</taxon>
        <taxon>Craniata</taxon>
        <taxon>Vertebrata</taxon>
        <taxon>Euteleostomi</taxon>
        <taxon>Actinopterygii</taxon>
        <taxon>Neopterygii</taxon>
        <taxon>Teleostei</taxon>
        <taxon>Neoteleostei</taxon>
        <taxon>Acanthomorphata</taxon>
        <taxon>Eupercaria</taxon>
        <taxon>Perciformes</taxon>
        <taxon>Cottioidei</taxon>
        <taxon>Cottales</taxon>
        <taxon>Liparidae</taxon>
        <taxon>Liparis</taxon>
    </lineage>
</organism>
<keyword evidence="3" id="KW-1185">Reference proteome</keyword>
<reference evidence="2 3" key="1">
    <citation type="submission" date="2019-03" db="EMBL/GenBank/DDBJ databases">
        <title>First draft genome of Liparis tanakae, snailfish: a comprehensive survey of snailfish specific genes.</title>
        <authorList>
            <person name="Kim W."/>
            <person name="Song I."/>
            <person name="Jeong J.-H."/>
            <person name="Kim D."/>
            <person name="Kim S."/>
            <person name="Ryu S."/>
            <person name="Song J.Y."/>
            <person name="Lee S.K."/>
        </authorList>
    </citation>
    <scope>NUCLEOTIDE SEQUENCE [LARGE SCALE GENOMIC DNA]</scope>
    <source>
        <tissue evidence="2">Muscle</tissue>
    </source>
</reference>
<sequence length="311" mass="33789">MPLVLDAVWALWSIGAGVYDYFHTSAMEERIHALENVLSIHQFVIAGLSTGLVLLVTYVLSSSTQGLLHHPGAPSPRGSTTQGLLHHPGAPSPRSSSTQGLLHHPGAPSPRGSTTQELLHPGAPLLRSSSNLELLLLQRRHSGPGRPKMRWGAPMGHEDSEDPVRCSVGFWTVWVGSLRTSNTKHFEVSEKETSRPLPGSLLTDAVLTCVGSSTADSETIVSFSGDLLSPPGECTYLGSELLVRLHQKTSLPKSLHNIPHTLAFQHQNPKALTDSVAAERKYTSAVRYELFWSHCFRVSGSDLILNRIGRD</sequence>
<evidence type="ECO:0000313" key="2">
    <source>
        <dbReference type="EMBL" id="TNN36943.1"/>
    </source>
</evidence>
<proteinExistence type="predicted"/>
<evidence type="ECO:0000256" key="1">
    <source>
        <dbReference type="SAM" id="MobiDB-lite"/>
    </source>
</evidence>
<evidence type="ECO:0000313" key="3">
    <source>
        <dbReference type="Proteomes" id="UP000314294"/>
    </source>
</evidence>
<comment type="caution">
    <text evidence="2">The sequence shown here is derived from an EMBL/GenBank/DDBJ whole genome shotgun (WGS) entry which is preliminary data.</text>
</comment>
<feature type="region of interest" description="Disordered" evidence="1">
    <location>
        <begin position="67"/>
        <end position="121"/>
    </location>
</feature>
<accession>A0A4Z2F7U7</accession>